<name>A0A6A6D3P8_ZASCE</name>
<accession>A0A6A6D3P8</accession>
<proteinExistence type="predicted"/>
<dbReference type="RefSeq" id="XP_033673648.1">
    <property type="nucleotide sequence ID" value="XM_033811199.1"/>
</dbReference>
<evidence type="ECO:0000256" key="1">
    <source>
        <dbReference type="SAM" id="SignalP"/>
    </source>
</evidence>
<evidence type="ECO:0000313" key="2">
    <source>
        <dbReference type="EMBL" id="KAF2172759.1"/>
    </source>
</evidence>
<dbReference type="Proteomes" id="UP000799537">
    <property type="component" value="Unassembled WGS sequence"/>
</dbReference>
<reference evidence="2" key="1">
    <citation type="journal article" date="2020" name="Stud. Mycol.">
        <title>101 Dothideomycetes genomes: a test case for predicting lifestyles and emergence of pathogens.</title>
        <authorList>
            <person name="Haridas S."/>
            <person name="Albert R."/>
            <person name="Binder M."/>
            <person name="Bloem J."/>
            <person name="Labutti K."/>
            <person name="Salamov A."/>
            <person name="Andreopoulos B."/>
            <person name="Baker S."/>
            <person name="Barry K."/>
            <person name="Bills G."/>
            <person name="Bluhm B."/>
            <person name="Cannon C."/>
            <person name="Castanera R."/>
            <person name="Culley D."/>
            <person name="Daum C."/>
            <person name="Ezra D."/>
            <person name="Gonzalez J."/>
            <person name="Henrissat B."/>
            <person name="Kuo A."/>
            <person name="Liang C."/>
            <person name="Lipzen A."/>
            <person name="Lutzoni F."/>
            <person name="Magnuson J."/>
            <person name="Mondo S."/>
            <person name="Nolan M."/>
            <person name="Ohm R."/>
            <person name="Pangilinan J."/>
            <person name="Park H.-J."/>
            <person name="Ramirez L."/>
            <person name="Alfaro M."/>
            <person name="Sun H."/>
            <person name="Tritt A."/>
            <person name="Yoshinaga Y."/>
            <person name="Zwiers L.-H."/>
            <person name="Turgeon B."/>
            <person name="Goodwin S."/>
            <person name="Spatafora J."/>
            <person name="Crous P."/>
            <person name="Grigoriev I."/>
        </authorList>
    </citation>
    <scope>NUCLEOTIDE SEQUENCE</scope>
    <source>
        <strain evidence="2">ATCC 36951</strain>
    </source>
</reference>
<sequence>MRLLVTPAIALALLGNLAVGQICPRSLSIRSVEDSTASFLDLLNLSDRPNPLSRSIEPRQGLGWDPRVSMPRGPVCNSGDGYTVAQCEIDILKARGCNVLACVSAAAACLASCATAAGQGALGTYTLGAAFHKWHKEKLNEINASRSHR</sequence>
<keyword evidence="3" id="KW-1185">Reference proteome</keyword>
<evidence type="ECO:0000313" key="3">
    <source>
        <dbReference type="Proteomes" id="UP000799537"/>
    </source>
</evidence>
<feature type="signal peptide" evidence="1">
    <location>
        <begin position="1"/>
        <end position="20"/>
    </location>
</feature>
<dbReference type="EMBL" id="ML993580">
    <property type="protein sequence ID" value="KAF2172759.1"/>
    <property type="molecule type" value="Genomic_DNA"/>
</dbReference>
<keyword evidence="1" id="KW-0732">Signal</keyword>
<dbReference type="GeneID" id="54564471"/>
<dbReference type="AlphaFoldDB" id="A0A6A6D3P8"/>
<organism evidence="2 3">
    <name type="scientific">Zasmidium cellare ATCC 36951</name>
    <dbReference type="NCBI Taxonomy" id="1080233"/>
    <lineage>
        <taxon>Eukaryota</taxon>
        <taxon>Fungi</taxon>
        <taxon>Dikarya</taxon>
        <taxon>Ascomycota</taxon>
        <taxon>Pezizomycotina</taxon>
        <taxon>Dothideomycetes</taxon>
        <taxon>Dothideomycetidae</taxon>
        <taxon>Mycosphaerellales</taxon>
        <taxon>Mycosphaerellaceae</taxon>
        <taxon>Zasmidium</taxon>
    </lineage>
</organism>
<gene>
    <name evidence="2" type="ORF">M409DRAFT_49293</name>
</gene>
<protein>
    <submittedName>
        <fullName evidence="2">Uncharacterized protein</fullName>
    </submittedName>
</protein>
<feature type="chain" id="PRO_5025493611" evidence="1">
    <location>
        <begin position="21"/>
        <end position="149"/>
    </location>
</feature>